<dbReference type="AlphaFoldDB" id="A0A9W8K4E0"/>
<sequence length="354" mass="39769">MLIDLQAFMKSEDEDKVEFSYLDKDTIIFLQSRLFSLCQIIEVAQNVENRRKGGFYFCGKEHQVAWNALLCVFCSSEEDAVSPNLFFKRTIDYPLRDIRASEGTMDHWYLSNALAQAHHQRHIVLGQYSRQVYDPNSTGDGRIVTLHVLGKSESICGHFERSMSTKMASTLTSAPAPTSAELAEATSKDPAYGRTDAMLCVPIPVLPVEPSEAALQSVPSDVVTLEPVLPHSYSRLLPILVVLYDMPTENIEKVFNKCRMSCVAAVESLSALGVYDFPVFGFTMGGTRAWVLMAWKSTKVVEPEKVASWPSCSGYYIMDHNLTSFDISVPTEALQFAITLYRINQHQQKIRDRL</sequence>
<keyword evidence="2" id="KW-1185">Reference proteome</keyword>
<accession>A0A9W8K4E0</accession>
<evidence type="ECO:0000313" key="1">
    <source>
        <dbReference type="EMBL" id="KAJ3511813.1"/>
    </source>
</evidence>
<evidence type="ECO:0000313" key="2">
    <source>
        <dbReference type="Proteomes" id="UP001148786"/>
    </source>
</evidence>
<gene>
    <name evidence="1" type="ORF">NLJ89_g3890</name>
</gene>
<organism evidence="1 2">
    <name type="scientific">Agrocybe chaxingu</name>
    <dbReference type="NCBI Taxonomy" id="84603"/>
    <lineage>
        <taxon>Eukaryota</taxon>
        <taxon>Fungi</taxon>
        <taxon>Dikarya</taxon>
        <taxon>Basidiomycota</taxon>
        <taxon>Agaricomycotina</taxon>
        <taxon>Agaricomycetes</taxon>
        <taxon>Agaricomycetidae</taxon>
        <taxon>Agaricales</taxon>
        <taxon>Agaricineae</taxon>
        <taxon>Strophariaceae</taxon>
        <taxon>Agrocybe</taxon>
    </lineage>
</organism>
<dbReference type="OrthoDB" id="2961287at2759"/>
<protein>
    <submittedName>
        <fullName evidence="1">Uncharacterized protein</fullName>
    </submittedName>
</protein>
<proteinExistence type="predicted"/>
<reference evidence="1" key="1">
    <citation type="submission" date="2022-07" db="EMBL/GenBank/DDBJ databases">
        <title>Genome Sequence of Agrocybe chaxingu.</title>
        <authorList>
            <person name="Buettner E."/>
        </authorList>
    </citation>
    <scope>NUCLEOTIDE SEQUENCE</scope>
    <source>
        <strain evidence="1">MP-N11</strain>
    </source>
</reference>
<dbReference type="EMBL" id="JANKHO010000303">
    <property type="protein sequence ID" value="KAJ3511813.1"/>
    <property type="molecule type" value="Genomic_DNA"/>
</dbReference>
<comment type="caution">
    <text evidence="1">The sequence shown here is derived from an EMBL/GenBank/DDBJ whole genome shotgun (WGS) entry which is preliminary data.</text>
</comment>
<name>A0A9W8K4E0_9AGAR</name>
<dbReference type="Proteomes" id="UP001148786">
    <property type="component" value="Unassembled WGS sequence"/>
</dbReference>